<dbReference type="Pfam" id="PF07510">
    <property type="entry name" value="GmrSD_C"/>
    <property type="match status" value="1"/>
</dbReference>
<keyword evidence="3" id="KW-0378">Hydrolase</keyword>
<sequence>MADNFDQLMDDIDAYANDPTSPDVRYIGSFLVQPDNSGPVSRQILVDGQQRTLVTQLMVANMADMYENDFSDPAAAKFLREEYMTIATRGGRKPKVVLTELDDPAFQQLIQNPTATTNHEAMNKLANQIRESFDERVNNVGDLRSLEKLILERQAVVVINIGNQFSPYRIFEERNGRGAQLTPVDRVKNRILEVADADPSVDFELVKDEWLEFRRALEGHNETRALRYITMAGDLVPVNKKISGGDLYPTIKHIVDERLDNLGIDLLEYVEWLTMAAETYSDIASVNYRHTKASKTQADEINRHLEALDTIGAKPGRILLMGGEFRGVSPSEFKDIAVLVEKFSFVRRTVERRVPQEIQAYLRLIHGSSSKGISPAFSQPNPVKAVKKGLEPEMPSKEEFRREFARKDWNKGAKTAYALTVLEHEHYLPKAKRHSGFGGPMGRADVEHVIPQRYNAKKYAKWHNYLTATKEELELDVSRVGNLTLLEDRKNIKASDDPFEQKRDPHYLTSNYAMATELANCYSSWDLDKVDKRSEEMAEISADIWVL</sequence>
<keyword evidence="3" id="KW-0540">Nuclease</keyword>
<evidence type="ECO:0000259" key="2">
    <source>
        <dbReference type="Pfam" id="PF07510"/>
    </source>
</evidence>
<gene>
    <name evidence="3" type="ORF">NDI89_20480</name>
</gene>
<evidence type="ECO:0000313" key="4">
    <source>
        <dbReference type="Proteomes" id="UP001154061"/>
    </source>
</evidence>
<dbReference type="GO" id="GO:0004519">
    <property type="term" value="F:endonuclease activity"/>
    <property type="evidence" value="ECO:0007669"/>
    <property type="project" value="UniProtKB-KW"/>
</dbReference>
<dbReference type="EMBL" id="JAMQOT010000010">
    <property type="protein sequence ID" value="MDF9747953.1"/>
    <property type="molecule type" value="Genomic_DNA"/>
</dbReference>
<keyword evidence="4" id="KW-1185">Reference proteome</keyword>
<dbReference type="PANTHER" id="PTHR35149:SF1">
    <property type="entry name" value="DUF5655 DOMAIN-CONTAINING PROTEIN"/>
    <property type="match status" value="1"/>
</dbReference>
<feature type="domain" description="GmrSD restriction endonucleases N-terminal" evidence="1">
    <location>
        <begin position="3"/>
        <end position="191"/>
    </location>
</feature>
<comment type="caution">
    <text evidence="3">The sequence shown here is derived from an EMBL/GenBank/DDBJ whole genome shotgun (WGS) entry which is preliminary data.</text>
</comment>
<proteinExistence type="predicted"/>
<evidence type="ECO:0000259" key="1">
    <source>
        <dbReference type="Pfam" id="PF03235"/>
    </source>
</evidence>
<organism evidence="3 4">
    <name type="scientific">Natrinema salsiterrestre</name>
    <dbReference type="NCBI Taxonomy" id="2950540"/>
    <lineage>
        <taxon>Archaea</taxon>
        <taxon>Methanobacteriati</taxon>
        <taxon>Methanobacteriota</taxon>
        <taxon>Stenosarchaea group</taxon>
        <taxon>Halobacteria</taxon>
        <taxon>Halobacteriales</taxon>
        <taxon>Natrialbaceae</taxon>
        <taxon>Natrinema</taxon>
    </lineage>
</organism>
<keyword evidence="3" id="KW-0255">Endonuclease</keyword>
<protein>
    <submittedName>
        <fullName evidence="3">DUF262 domain-containing HNH endonuclease family protein</fullName>
    </submittedName>
</protein>
<dbReference type="PANTHER" id="PTHR35149">
    <property type="entry name" value="SLL5132 PROTEIN"/>
    <property type="match status" value="1"/>
</dbReference>
<name>A0A9Q4L140_9EURY</name>
<dbReference type="AlphaFoldDB" id="A0A9Q4L140"/>
<dbReference type="Pfam" id="PF03235">
    <property type="entry name" value="GmrSD_N"/>
    <property type="match status" value="1"/>
</dbReference>
<dbReference type="InterPro" id="IPR004919">
    <property type="entry name" value="GmrSD_N"/>
</dbReference>
<feature type="domain" description="GmrSD restriction endonucleases C-terminal" evidence="2">
    <location>
        <begin position="395"/>
        <end position="539"/>
    </location>
</feature>
<dbReference type="Proteomes" id="UP001154061">
    <property type="component" value="Unassembled WGS sequence"/>
</dbReference>
<evidence type="ECO:0000313" key="3">
    <source>
        <dbReference type="EMBL" id="MDF9747953.1"/>
    </source>
</evidence>
<dbReference type="InterPro" id="IPR011089">
    <property type="entry name" value="GmrSD_C"/>
</dbReference>
<accession>A0A9Q4L140</accession>
<reference evidence="3" key="1">
    <citation type="submission" date="2022-06" db="EMBL/GenBank/DDBJ databases">
        <title>Natrinema sp. a new haloarchaeum isolate from saline soil.</title>
        <authorList>
            <person name="Strakova D."/>
            <person name="Galisteo C."/>
            <person name="Sanchez-Porro C."/>
            <person name="Ventosa A."/>
        </authorList>
    </citation>
    <scope>NUCLEOTIDE SEQUENCE</scope>
    <source>
        <strain evidence="3">S1CR25-10</strain>
    </source>
</reference>